<proteinExistence type="inferred from homology"/>
<evidence type="ECO:0000259" key="7">
    <source>
        <dbReference type="Pfam" id="PF01494"/>
    </source>
</evidence>
<keyword evidence="2" id="KW-0285">Flavoprotein</keyword>
<dbReference type="EMBL" id="JARIHO010000043">
    <property type="protein sequence ID" value="KAJ7325759.1"/>
    <property type="molecule type" value="Genomic_DNA"/>
</dbReference>
<evidence type="ECO:0000256" key="4">
    <source>
        <dbReference type="ARBA" id="ARBA00023002"/>
    </source>
</evidence>
<dbReference type="Gene3D" id="3.50.50.60">
    <property type="entry name" value="FAD/NAD(P)-binding domain"/>
    <property type="match status" value="1"/>
</dbReference>
<dbReference type="GO" id="GO:0071949">
    <property type="term" value="F:FAD binding"/>
    <property type="evidence" value="ECO:0007669"/>
    <property type="project" value="InterPro"/>
</dbReference>
<feature type="compositionally biased region" description="Acidic residues" evidence="6">
    <location>
        <begin position="475"/>
        <end position="484"/>
    </location>
</feature>
<comment type="similarity">
    <text evidence="1">Belongs to the paxM FAD-dependent monooxygenase family.</text>
</comment>
<reference evidence="8" key="1">
    <citation type="submission" date="2023-03" db="EMBL/GenBank/DDBJ databases">
        <title>Massive genome expansion in bonnet fungi (Mycena s.s.) driven by repeated elements and novel gene families across ecological guilds.</title>
        <authorList>
            <consortium name="Lawrence Berkeley National Laboratory"/>
            <person name="Harder C.B."/>
            <person name="Miyauchi S."/>
            <person name="Viragh M."/>
            <person name="Kuo A."/>
            <person name="Thoen E."/>
            <person name="Andreopoulos B."/>
            <person name="Lu D."/>
            <person name="Skrede I."/>
            <person name="Drula E."/>
            <person name="Henrissat B."/>
            <person name="Morin E."/>
            <person name="Kohler A."/>
            <person name="Barry K."/>
            <person name="LaButti K."/>
            <person name="Morin E."/>
            <person name="Salamov A."/>
            <person name="Lipzen A."/>
            <person name="Mereny Z."/>
            <person name="Hegedus B."/>
            <person name="Baldrian P."/>
            <person name="Stursova M."/>
            <person name="Weitz H."/>
            <person name="Taylor A."/>
            <person name="Grigoriev I.V."/>
            <person name="Nagy L.G."/>
            <person name="Martin F."/>
            <person name="Kauserud H."/>
        </authorList>
    </citation>
    <scope>NUCLEOTIDE SEQUENCE</scope>
    <source>
        <strain evidence="8">CBHHK002</strain>
    </source>
</reference>
<dbReference type="InterPro" id="IPR036188">
    <property type="entry name" value="FAD/NAD-bd_sf"/>
</dbReference>
<evidence type="ECO:0000313" key="9">
    <source>
        <dbReference type="Proteomes" id="UP001218218"/>
    </source>
</evidence>
<feature type="compositionally biased region" description="Polar residues" evidence="6">
    <location>
        <begin position="459"/>
        <end position="474"/>
    </location>
</feature>
<gene>
    <name evidence="8" type="ORF">DFH08DRAFT_886180</name>
</gene>
<organism evidence="8 9">
    <name type="scientific">Mycena albidolilacea</name>
    <dbReference type="NCBI Taxonomy" id="1033008"/>
    <lineage>
        <taxon>Eukaryota</taxon>
        <taxon>Fungi</taxon>
        <taxon>Dikarya</taxon>
        <taxon>Basidiomycota</taxon>
        <taxon>Agaricomycotina</taxon>
        <taxon>Agaricomycetes</taxon>
        <taxon>Agaricomycetidae</taxon>
        <taxon>Agaricales</taxon>
        <taxon>Marasmiineae</taxon>
        <taxon>Mycenaceae</taxon>
        <taxon>Mycena</taxon>
    </lineage>
</organism>
<evidence type="ECO:0000256" key="3">
    <source>
        <dbReference type="ARBA" id="ARBA00022827"/>
    </source>
</evidence>
<dbReference type="InterPro" id="IPR050493">
    <property type="entry name" value="FAD-dep_Monooxygenase_BioMet"/>
</dbReference>
<comment type="caution">
    <text evidence="8">The sequence shown here is derived from an EMBL/GenBank/DDBJ whole genome shotgun (WGS) entry which is preliminary data.</text>
</comment>
<dbReference type="PRINTS" id="PR00420">
    <property type="entry name" value="RNGMNOXGNASE"/>
</dbReference>
<dbReference type="Proteomes" id="UP001218218">
    <property type="component" value="Unassembled WGS sequence"/>
</dbReference>
<dbReference type="PANTHER" id="PTHR13789:SF309">
    <property type="entry name" value="PUTATIVE (AFU_ORTHOLOGUE AFUA_6G14510)-RELATED"/>
    <property type="match status" value="1"/>
</dbReference>
<keyword evidence="9" id="KW-1185">Reference proteome</keyword>
<dbReference type="AlphaFoldDB" id="A0AAD6ZJP6"/>
<dbReference type="SUPFAM" id="SSF51905">
    <property type="entry name" value="FAD/NAD(P)-binding domain"/>
    <property type="match status" value="1"/>
</dbReference>
<evidence type="ECO:0000256" key="6">
    <source>
        <dbReference type="SAM" id="MobiDB-lite"/>
    </source>
</evidence>
<keyword evidence="3" id="KW-0274">FAD</keyword>
<evidence type="ECO:0000256" key="5">
    <source>
        <dbReference type="ARBA" id="ARBA00023033"/>
    </source>
</evidence>
<dbReference type="PANTHER" id="PTHR13789">
    <property type="entry name" value="MONOOXYGENASE"/>
    <property type="match status" value="1"/>
</dbReference>
<keyword evidence="4" id="KW-0560">Oxidoreductase</keyword>
<protein>
    <recommendedName>
        <fullName evidence="7">FAD-binding domain-containing protein</fullName>
    </recommendedName>
</protein>
<keyword evidence="5" id="KW-0503">Monooxygenase</keyword>
<dbReference type="InterPro" id="IPR002938">
    <property type="entry name" value="FAD-bd"/>
</dbReference>
<sequence>MADSADGLNFIIVGASVSGLASAISLKKSGHNVLVLEKDSQLGGADSDLNGCAAICPNGSKILLDWGLLDAEVKAKSADMPGFAFFKYHAGERPEPDFLGENRWNEEMLFEARGGYMQLFHQDLLRLLYDEATKKGESSSRVSVVFGAEIESIDCDACTVTLQSGETHTGDVIIGADGARGVVRQTLMQEEDASLEDDVLTGMAVYSTIIPKASIVENGLEKWFYEYDDIGSSIWVGPNRSAWIFPVGEANDLVLWVYTPDSTQDGSWTDKAEIKLTDVLGPCDARLERLAALAKGPAACVQIRDPYPLESWVSESGKVMVLGDAAHPFPPGGFHRYSVALEDAAFIGKIFSHTRDRNRVSEFLYAFQEHRESRCVRIREIEMEYVTAANLPEGEAHNQRDIGMRENHAAGRNALEGNFEQMLEDYRIVFGYDAMDDAEEWWINWGRFRERAMSNASGGVNFGQSFSNTTSSGSGDEEELEEKY</sequence>
<evidence type="ECO:0000256" key="2">
    <source>
        <dbReference type="ARBA" id="ARBA00022630"/>
    </source>
</evidence>
<evidence type="ECO:0000256" key="1">
    <source>
        <dbReference type="ARBA" id="ARBA00007992"/>
    </source>
</evidence>
<dbReference type="Pfam" id="PF01494">
    <property type="entry name" value="FAD_binding_3"/>
    <property type="match status" value="1"/>
</dbReference>
<accession>A0AAD6ZJP6</accession>
<dbReference type="GO" id="GO:0004497">
    <property type="term" value="F:monooxygenase activity"/>
    <property type="evidence" value="ECO:0007669"/>
    <property type="project" value="UniProtKB-KW"/>
</dbReference>
<feature type="region of interest" description="Disordered" evidence="6">
    <location>
        <begin position="459"/>
        <end position="484"/>
    </location>
</feature>
<evidence type="ECO:0000313" key="8">
    <source>
        <dbReference type="EMBL" id="KAJ7325759.1"/>
    </source>
</evidence>
<name>A0AAD6ZJP6_9AGAR</name>
<feature type="domain" description="FAD-binding" evidence="7">
    <location>
        <begin position="11"/>
        <end position="374"/>
    </location>
</feature>